<keyword evidence="2" id="KW-1185">Reference proteome</keyword>
<protein>
    <submittedName>
        <fullName evidence="1">Uncharacterized protein</fullName>
    </submittedName>
</protein>
<sequence>MLQTLSYPLCLLASCLAAIDLTEAGTGRSHDQIIIDVEGTEDPTAKWSDVWAFAGVASFGHLHHVSCLTEPQESFDIAIVGAPFDTSVSYRPGARFGPRAIRSASMRQTPSRSFHPQLGVNPYQNWAKVIDCGDIPINPYDNNLAMAQMTQAFKELSRRSTKYPLSETMMPMAEGISYNTPTVPISTPQFVTLGGDHSVILGALRALKDIYGPVTLVHFDSHLDTDANGSSWSTKDYPSAWPERASTTFTHGSMLWVAVQEGLIANETSIHAGLRTRLSGTDYADYDADQALGFRYLEASEMEFLGPRRIAQIIKNRVSSRPVYLSIDIDVLDPAQAPGTGTPESGGWSTREMRILLQELTGLNIIGADVVEVAPAYDVSDITALAAADIVHELISLMVLSRMDLVDDVWRRKSPSQQAWY</sequence>
<evidence type="ECO:0000313" key="2">
    <source>
        <dbReference type="Proteomes" id="UP000830768"/>
    </source>
</evidence>
<accession>A0ACD3ZPH0</accession>
<reference evidence="1" key="1">
    <citation type="submission" date="2021-11" db="EMBL/GenBank/DDBJ databases">
        <title>Fusarium solani-melongenae Genome sequencing and assembly.</title>
        <authorList>
            <person name="Xie S."/>
            <person name="Huang L."/>
            <person name="Zhang X."/>
        </authorList>
    </citation>
    <scope>NUCLEOTIDE SEQUENCE</scope>
    <source>
        <strain evidence="1">CRI 24-3</strain>
    </source>
</reference>
<proteinExistence type="predicted"/>
<dbReference type="Proteomes" id="UP000830768">
    <property type="component" value="Chromosome 12"/>
</dbReference>
<evidence type="ECO:0000313" key="1">
    <source>
        <dbReference type="EMBL" id="UPL02974.1"/>
    </source>
</evidence>
<dbReference type="EMBL" id="CP090040">
    <property type="protein sequence ID" value="UPL02974.1"/>
    <property type="molecule type" value="Genomic_DNA"/>
</dbReference>
<name>A0ACD3ZPH0_FUSSC</name>
<organism evidence="1 2">
    <name type="scientific">Fusarium solani subsp. cucurbitae</name>
    <name type="common">Neocosmosporum cucurbitae</name>
    <dbReference type="NCBI Taxonomy" id="2747967"/>
    <lineage>
        <taxon>Eukaryota</taxon>
        <taxon>Fungi</taxon>
        <taxon>Dikarya</taxon>
        <taxon>Ascomycota</taxon>
        <taxon>Pezizomycotina</taxon>
        <taxon>Sordariomycetes</taxon>
        <taxon>Hypocreomycetidae</taxon>
        <taxon>Hypocreales</taxon>
        <taxon>Nectriaceae</taxon>
        <taxon>Fusarium</taxon>
        <taxon>Fusarium solani species complex</taxon>
    </lineage>
</organism>
<gene>
    <name evidence="1" type="ORF">LCI18_013908</name>
</gene>